<accession>A0A0D0D5P2</accession>
<gene>
    <name evidence="1" type="ORF">PAXRUDRAFT_13469</name>
</gene>
<dbReference type="Proteomes" id="UP000054538">
    <property type="component" value="Unassembled WGS sequence"/>
</dbReference>
<reference evidence="1 2" key="1">
    <citation type="submission" date="2014-04" db="EMBL/GenBank/DDBJ databases">
        <authorList>
            <consortium name="DOE Joint Genome Institute"/>
            <person name="Kuo A."/>
            <person name="Kohler A."/>
            <person name="Jargeat P."/>
            <person name="Nagy L.G."/>
            <person name="Floudas D."/>
            <person name="Copeland A."/>
            <person name="Barry K.W."/>
            <person name="Cichocki N."/>
            <person name="Veneault-Fourrey C."/>
            <person name="LaButti K."/>
            <person name="Lindquist E.A."/>
            <person name="Lipzen A."/>
            <person name="Lundell T."/>
            <person name="Morin E."/>
            <person name="Murat C."/>
            <person name="Sun H."/>
            <person name="Tunlid A."/>
            <person name="Henrissat B."/>
            <person name="Grigoriev I.V."/>
            <person name="Hibbett D.S."/>
            <person name="Martin F."/>
            <person name="Nordberg H.P."/>
            <person name="Cantor M.N."/>
            <person name="Hua S.X."/>
        </authorList>
    </citation>
    <scope>NUCLEOTIDE SEQUENCE [LARGE SCALE GENOMIC DNA]</scope>
    <source>
        <strain evidence="1 2">Ve08.2h10</strain>
    </source>
</reference>
<evidence type="ECO:0000313" key="2">
    <source>
        <dbReference type="Proteomes" id="UP000054538"/>
    </source>
</evidence>
<dbReference type="EMBL" id="KN825324">
    <property type="protein sequence ID" value="KIK92012.1"/>
    <property type="molecule type" value="Genomic_DNA"/>
</dbReference>
<dbReference type="AlphaFoldDB" id="A0A0D0D5P2"/>
<protein>
    <submittedName>
        <fullName evidence="1">Uncharacterized protein</fullName>
    </submittedName>
</protein>
<dbReference type="HOGENOM" id="CLU_2121835_0_0_1"/>
<organism evidence="1 2">
    <name type="scientific">Paxillus rubicundulus Ve08.2h10</name>
    <dbReference type="NCBI Taxonomy" id="930991"/>
    <lineage>
        <taxon>Eukaryota</taxon>
        <taxon>Fungi</taxon>
        <taxon>Dikarya</taxon>
        <taxon>Basidiomycota</taxon>
        <taxon>Agaricomycotina</taxon>
        <taxon>Agaricomycetes</taxon>
        <taxon>Agaricomycetidae</taxon>
        <taxon>Boletales</taxon>
        <taxon>Paxilineae</taxon>
        <taxon>Paxillaceae</taxon>
        <taxon>Paxillus</taxon>
    </lineage>
</organism>
<proteinExistence type="predicted"/>
<dbReference type="InParanoid" id="A0A0D0D5P2"/>
<evidence type="ECO:0000313" key="1">
    <source>
        <dbReference type="EMBL" id="KIK92012.1"/>
    </source>
</evidence>
<dbReference type="OrthoDB" id="2690681at2759"/>
<reference evidence="2" key="2">
    <citation type="submission" date="2015-01" db="EMBL/GenBank/DDBJ databases">
        <title>Evolutionary Origins and Diversification of the Mycorrhizal Mutualists.</title>
        <authorList>
            <consortium name="DOE Joint Genome Institute"/>
            <consortium name="Mycorrhizal Genomics Consortium"/>
            <person name="Kohler A."/>
            <person name="Kuo A."/>
            <person name="Nagy L.G."/>
            <person name="Floudas D."/>
            <person name="Copeland A."/>
            <person name="Barry K.W."/>
            <person name="Cichocki N."/>
            <person name="Veneault-Fourrey C."/>
            <person name="LaButti K."/>
            <person name="Lindquist E.A."/>
            <person name="Lipzen A."/>
            <person name="Lundell T."/>
            <person name="Morin E."/>
            <person name="Murat C."/>
            <person name="Riley R."/>
            <person name="Ohm R."/>
            <person name="Sun H."/>
            <person name="Tunlid A."/>
            <person name="Henrissat B."/>
            <person name="Grigoriev I.V."/>
            <person name="Hibbett D.S."/>
            <person name="Martin F."/>
        </authorList>
    </citation>
    <scope>NUCLEOTIDE SEQUENCE [LARGE SCALE GENOMIC DNA]</scope>
    <source>
        <strain evidence="2">Ve08.2h10</strain>
    </source>
</reference>
<name>A0A0D0D5P2_9AGAM</name>
<sequence length="114" mass="13090">MAHAFSLDIVTCLRHTLSWQKSKNCQKECDESNHRHTKKFTVLEDVVQKAKENLLCSDTSETTLREDTERLQGELDDSVLVAEGLQLELDEERVACGRLRDEAQKGWRHHSLAV</sequence>
<keyword evidence="2" id="KW-1185">Reference proteome</keyword>